<dbReference type="OrthoDB" id="438641at2759"/>
<dbReference type="PROSITE" id="PS50280">
    <property type="entry name" value="SET"/>
    <property type="match status" value="1"/>
</dbReference>
<feature type="region of interest" description="Disordered" evidence="7">
    <location>
        <begin position="457"/>
        <end position="485"/>
    </location>
</feature>
<evidence type="ECO:0000256" key="3">
    <source>
        <dbReference type="ARBA" id="ARBA00022691"/>
    </source>
</evidence>
<dbReference type="InterPro" id="IPR046341">
    <property type="entry name" value="SET_dom_sf"/>
</dbReference>
<keyword evidence="3" id="KW-0949">S-adenosyl-L-methionine</keyword>
<dbReference type="GO" id="GO:0045814">
    <property type="term" value="P:negative regulation of gene expression, epigenetic"/>
    <property type="evidence" value="ECO:0007669"/>
    <property type="project" value="TreeGrafter"/>
</dbReference>
<gene>
    <name evidence="9" type="primary">SET5</name>
    <name evidence="9" type="ORF">RSOLAG1IB_07974</name>
</gene>
<evidence type="ECO:0000256" key="2">
    <source>
        <dbReference type="ARBA" id="ARBA00022679"/>
    </source>
</evidence>
<dbReference type="AlphaFoldDB" id="A0A0B7FK99"/>
<evidence type="ECO:0000256" key="7">
    <source>
        <dbReference type="SAM" id="MobiDB-lite"/>
    </source>
</evidence>
<sequence length="494" mass="54428">MGVVPTDDELIGALRPLRASNTTLGLPKLLSALIASQPEWSVSEKRLRKVVQRLKSQEETSLYPTSNLNSALDVSKYSNKIKPMVFGAEKGKGLVAVQAIEPGEVLWREDPFVYAPPWEIYEAQIAGTACAYCSRAFTPTNPPLRVRCPHDEQSITAIPPPTRHCRGTFCSRLCLTKSGNNHALLCSVANPACIELLDFLGKERWKAALTFTQCVVRILSAWQAQARGGSVKGKGGSDNPSDEILTSKDAIWDTYRSFATLRNDRRWSHTSENDLARSQLENTYKRLHTVLINAFYIAPTDNHNEVASVAPATSTGGIPVSTRSVPYTKQLKRLLRVPIPQAILDPLLSWDGLMEGLGKMNLNLESHGGLFPLHSHLNHTCRPNVSIRHISPDGSTGSILHSPNPSRITAIATSPIPAGEELVVSYVNPSLDLRDRRRELRAWDFGVCKCTRCLEEEKADSERPEVPQGKASIGDDSTKDPGELEDEIRNFLGV</sequence>
<evidence type="ECO:0000256" key="4">
    <source>
        <dbReference type="ARBA" id="ARBA00042380"/>
    </source>
</evidence>
<evidence type="ECO:0000313" key="10">
    <source>
        <dbReference type="Proteomes" id="UP000059188"/>
    </source>
</evidence>
<dbReference type="PANTHER" id="PTHR46402:SF2">
    <property type="entry name" value="HISTONE-LYSINE N-TRIMETHYLTRANSFERASE SMYD5"/>
    <property type="match status" value="1"/>
</dbReference>
<evidence type="ECO:0000256" key="1">
    <source>
        <dbReference type="ARBA" id="ARBA00022603"/>
    </source>
</evidence>
<dbReference type="Proteomes" id="UP000059188">
    <property type="component" value="Unassembled WGS sequence"/>
</dbReference>
<accession>A0A0B7FK99</accession>
<evidence type="ECO:0000256" key="5">
    <source>
        <dbReference type="ARBA" id="ARBA00044528"/>
    </source>
</evidence>
<dbReference type="Gene3D" id="2.170.270.10">
    <property type="entry name" value="SET domain"/>
    <property type="match status" value="1"/>
</dbReference>
<dbReference type="InterPro" id="IPR001214">
    <property type="entry name" value="SET_dom"/>
</dbReference>
<protein>
    <recommendedName>
        <fullName evidence="5">Histone-lysine N-methyltransferase SET5</fullName>
    </recommendedName>
    <alternativeName>
        <fullName evidence="4">SET domain-containing protein 5</fullName>
    </alternativeName>
</protein>
<evidence type="ECO:0000259" key="8">
    <source>
        <dbReference type="PROSITE" id="PS50280"/>
    </source>
</evidence>
<dbReference type="Pfam" id="PF00856">
    <property type="entry name" value="SET"/>
    <property type="match status" value="1"/>
</dbReference>
<dbReference type="CDD" id="cd20071">
    <property type="entry name" value="SET_SMYD"/>
    <property type="match status" value="1"/>
</dbReference>
<keyword evidence="1" id="KW-0489">Methyltransferase</keyword>
<dbReference type="SUPFAM" id="SSF82199">
    <property type="entry name" value="SET domain"/>
    <property type="match status" value="1"/>
</dbReference>
<keyword evidence="2" id="KW-0808">Transferase</keyword>
<name>A0A0B7FK99_THACB</name>
<dbReference type="GO" id="GO:0042799">
    <property type="term" value="F:histone H4K20 methyltransferase activity"/>
    <property type="evidence" value="ECO:0007669"/>
    <property type="project" value="TreeGrafter"/>
</dbReference>
<dbReference type="GO" id="GO:0032259">
    <property type="term" value="P:methylation"/>
    <property type="evidence" value="ECO:0007669"/>
    <property type="project" value="UniProtKB-KW"/>
</dbReference>
<feature type="domain" description="SET" evidence="8">
    <location>
        <begin position="79"/>
        <end position="427"/>
    </location>
</feature>
<keyword evidence="10" id="KW-1185">Reference proteome</keyword>
<dbReference type="PANTHER" id="PTHR46402">
    <property type="entry name" value="SET AND MYND DOMAIN-CONTAINING PROTEIN 5"/>
    <property type="match status" value="1"/>
</dbReference>
<dbReference type="STRING" id="1108050.A0A0B7FK99"/>
<organism evidence="9 10">
    <name type="scientific">Thanatephorus cucumeris (strain AG1-IB / isolate 7/3/14)</name>
    <name type="common">Lettuce bottom rot fungus</name>
    <name type="synonym">Rhizoctonia solani</name>
    <dbReference type="NCBI Taxonomy" id="1108050"/>
    <lineage>
        <taxon>Eukaryota</taxon>
        <taxon>Fungi</taxon>
        <taxon>Dikarya</taxon>
        <taxon>Basidiomycota</taxon>
        <taxon>Agaricomycotina</taxon>
        <taxon>Agaricomycetes</taxon>
        <taxon>Cantharellales</taxon>
        <taxon>Ceratobasidiaceae</taxon>
        <taxon>Rhizoctonia</taxon>
        <taxon>Rhizoctonia solani AG-1</taxon>
    </lineage>
</organism>
<dbReference type="EMBL" id="LN679123">
    <property type="protein sequence ID" value="CEL56648.1"/>
    <property type="molecule type" value="Genomic_DNA"/>
</dbReference>
<reference evidence="9 10" key="1">
    <citation type="submission" date="2014-11" db="EMBL/GenBank/DDBJ databases">
        <authorList>
            <person name="Wibberg Daniel"/>
        </authorList>
    </citation>
    <scope>NUCLEOTIDE SEQUENCE [LARGE SCALE GENOMIC DNA]</scope>
    <source>
        <strain evidence="9">Rhizoctonia solani AG1-IB 7/3/14</strain>
    </source>
</reference>
<evidence type="ECO:0000256" key="6">
    <source>
        <dbReference type="ARBA" id="ARBA00048619"/>
    </source>
</evidence>
<evidence type="ECO:0000313" key="9">
    <source>
        <dbReference type="EMBL" id="CEL56648.1"/>
    </source>
</evidence>
<comment type="catalytic activity">
    <reaction evidence="6">
        <text>L-lysyl-[histone] + S-adenosyl-L-methionine = N(6)-methyl-L-lysyl-[histone] + S-adenosyl-L-homocysteine + H(+)</text>
        <dbReference type="Rhea" id="RHEA:10024"/>
        <dbReference type="Rhea" id="RHEA-COMP:9845"/>
        <dbReference type="Rhea" id="RHEA-COMP:9846"/>
        <dbReference type="ChEBI" id="CHEBI:15378"/>
        <dbReference type="ChEBI" id="CHEBI:29969"/>
        <dbReference type="ChEBI" id="CHEBI:57856"/>
        <dbReference type="ChEBI" id="CHEBI:59789"/>
        <dbReference type="ChEBI" id="CHEBI:61929"/>
    </reaction>
    <physiologicalReaction direction="left-to-right" evidence="6">
        <dbReference type="Rhea" id="RHEA:10025"/>
    </physiologicalReaction>
</comment>
<proteinExistence type="predicted"/>